<dbReference type="EMBL" id="WIXE01022823">
    <property type="protein sequence ID" value="KAK5967087.1"/>
    <property type="molecule type" value="Genomic_DNA"/>
</dbReference>
<dbReference type="SUPFAM" id="SSF81338">
    <property type="entry name" value="Aquaporin-like"/>
    <property type="match status" value="1"/>
</dbReference>
<keyword evidence="3 8" id="KW-0813">Transport</keyword>
<dbReference type="PROSITE" id="PS00221">
    <property type="entry name" value="MIP"/>
    <property type="match status" value="1"/>
</dbReference>
<comment type="similarity">
    <text evidence="2 8">Belongs to the MIP/aquaporin (TC 1.A.8) family.</text>
</comment>
<evidence type="ECO:0000256" key="9">
    <source>
        <dbReference type="SAM" id="MobiDB-lite"/>
    </source>
</evidence>
<proteinExistence type="inferred from homology"/>
<evidence type="ECO:0000256" key="3">
    <source>
        <dbReference type="ARBA" id="ARBA00022448"/>
    </source>
</evidence>
<dbReference type="Proteomes" id="UP001331761">
    <property type="component" value="Unassembled WGS sequence"/>
</dbReference>
<dbReference type="PANTHER" id="PTHR43829">
    <property type="entry name" value="AQUAPORIN OR AQUAGLYCEROPORIN RELATED"/>
    <property type="match status" value="1"/>
</dbReference>
<dbReference type="GO" id="GO:0015254">
    <property type="term" value="F:glycerol channel activity"/>
    <property type="evidence" value="ECO:0007669"/>
    <property type="project" value="TreeGrafter"/>
</dbReference>
<dbReference type="PANTHER" id="PTHR43829:SF27">
    <property type="entry name" value="AQUAPORIN-3"/>
    <property type="match status" value="1"/>
</dbReference>
<feature type="transmembrane region" description="Helical" evidence="10">
    <location>
        <begin position="357"/>
        <end position="376"/>
    </location>
</feature>
<name>A0AAN8EVZ7_TRICO</name>
<evidence type="ECO:0000256" key="6">
    <source>
        <dbReference type="ARBA" id="ARBA00023136"/>
    </source>
</evidence>
<comment type="subcellular location">
    <subcellularLocation>
        <location evidence="1">Membrane</location>
        <topology evidence="1">Multi-pass membrane protein</topology>
    </subcellularLocation>
</comment>
<feature type="transmembrane region" description="Helical" evidence="10">
    <location>
        <begin position="171"/>
        <end position="192"/>
    </location>
</feature>
<dbReference type="InterPro" id="IPR023271">
    <property type="entry name" value="Aquaporin-like"/>
</dbReference>
<feature type="transmembrane region" description="Helical" evidence="10">
    <location>
        <begin position="136"/>
        <end position="159"/>
    </location>
</feature>
<organism evidence="11 12">
    <name type="scientific">Trichostrongylus colubriformis</name>
    <name type="common">Black scour worm</name>
    <dbReference type="NCBI Taxonomy" id="6319"/>
    <lineage>
        <taxon>Eukaryota</taxon>
        <taxon>Metazoa</taxon>
        <taxon>Ecdysozoa</taxon>
        <taxon>Nematoda</taxon>
        <taxon>Chromadorea</taxon>
        <taxon>Rhabditida</taxon>
        <taxon>Rhabditina</taxon>
        <taxon>Rhabditomorpha</taxon>
        <taxon>Strongyloidea</taxon>
        <taxon>Trichostrongylidae</taxon>
        <taxon>Trichostrongylus</taxon>
    </lineage>
</organism>
<dbReference type="InterPro" id="IPR022357">
    <property type="entry name" value="MIP_CS"/>
</dbReference>
<dbReference type="CDD" id="cd00333">
    <property type="entry name" value="MIP"/>
    <property type="match status" value="1"/>
</dbReference>
<evidence type="ECO:0000256" key="2">
    <source>
        <dbReference type="ARBA" id="ARBA00006175"/>
    </source>
</evidence>
<comment type="caution">
    <text evidence="11">The sequence shown here is derived from an EMBL/GenBank/DDBJ whole genome shotgun (WGS) entry which is preliminary data.</text>
</comment>
<evidence type="ECO:0000256" key="7">
    <source>
        <dbReference type="ARBA" id="ARBA00045280"/>
    </source>
</evidence>
<reference evidence="11 12" key="1">
    <citation type="submission" date="2019-10" db="EMBL/GenBank/DDBJ databases">
        <title>Assembly and Annotation for the nematode Trichostrongylus colubriformis.</title>
        <authorList>
            <person name="Martin J."/>
        </authorList>
    </citation>
    <scope>NUCLEOTIDE SEQUENCE [LARGE SCALE GENOMIC DNA]</scope>
    <source>
        <strain evidence="11">G859</strain>
        <tissue evidence="11">Whole worm</tissue>
    </source>
</reference>
<accession>A0AAN8EVZ7</accession>
<dbReference type="AlphaFoldDB" id="A0AAN8EVZ7"/>
<comment type="function">
    <text evidence="7">Aquaglyceroporin that may modulate the water content and osmolytes during anhydrobiosis.</text>
</comment>
<keyword evidence="4 8" id="KW-0812">Transmembrane</keyword>
<keyword evidence="12" id="KW-1185">Reference proteome</keyword>
<feature type="transmembrane region" description="Helical" evidence="10">
    <location>
        <begin position="273"/>
        <end position="294"/>
    </location>
</feature>
<evidence type="ECO:0000313" key="11">
    <source>
        <dbReference type="EMBL" id="KAK5967087.1"/>
    </source>
</evidence>
<dbReference type="InterPro" id="IPR000425">
    <property type="entry name" value="MIP"/>
</dbReference>
<evidence type="ECO:0000313" key="12">
    <source>
        <dbReference type="Proteomes" id="UP001331761"/>
    </source>
</evidence>
<dbReference type="Pfam" id="PF00230">
    <property type="entry name" value="MIP"/>
    <property type="match status" value="1"/>
</dbReference>
<dbReference type="PRINTS" id="PR00783">
    <property type="entry name" value="MINTRINSICP"/>
</dbReference>
<dbReference type="GO" id="GO:0016323">
    <property type="term" value="C:basolateral plasma membrane"/>
    <property type="evidence" value="ECO:0007669"/>
    <property type="project" value="TreeGrafter"/>
</dbReference>
<feature type="transmembrane region" description="Helical" evidence="10">
    <location>
        <begin position="213"/>
        <end position="239"/>
    </location>
</feature>
<keyword evidence="6 10" id="KW-0472">Membrane</keyword>
<evidence type="ECO:0000256" key="1">
    <source>
        <dbReference type="ARBA" id="ARBA00004141"/>
    </source>
</evidence>
<dbReference type="GO" id="GO:0015250">
    <property type="term" value="F:water channel activity"/>
    <property type="evidence" value="ECO:0007669"/>
    <property type="project" value="TreeGrafter"/>
</dbReference>
<evidence type="ECO:0000256" key="8">
    <source>
        <dbReference type="RuleBase" id="RU000477"/>
    </source>
</evidence>
<feature type="transmembrane region" description="Helical" evidence="10">
    <location>
        <begin position="306"/>
        <end position="328"/>
    </location>
</feature>
<gene>
    <name evidence="11" type="ORF">GCK32_009723</name>
</gene>
<evidence type="ECO:0000256" key="10">
    <source>
        <dbReference type="SAM" id="Phobius"/>
    </source>
</evidence>
<dbReference type="Gene3D" id="1.20.1080.10">
    <property type="entry name" value="Glycerol uptake facilitator protein"/>
    <property type="match status" value="1"/>
</dbReference>
<dbReference type="InterPro" id="IPR050363">
    <property type="entry name" value="MIP/Aquaporin"/>
</dbReference>
<feature type="compositionally biased region" description="Polar residues" evidence="9">
    <location>
        <begin position="7"/>
        <end position="32"/>
    </location>
</feature>
<protein>
    <submittedName>
        <fullName evidence="11">Aquaporin</fullName>
    </submittedName>
</protein>
<evidence type="ECO:0000256" key="5">
    <source>
        <dbReference type="ARBA" id="ARBA00022989"/>
    </source>
</evidence>
<sequence>MLRKTQPLLTGSKMSSTNATSTSHGQMVPNTPSGAILEELLTAAEDDDAVCPIPPVTPITFDSPPLSPIQHQFMSVDYPPITEQVSEAKSDPLEVLTTHKNSIITERTPPFERDLSMENMNLVDRLREKLYISNELYRAALAELFCTGFLLFGGCSINAQYVLSQRRTDEWIAVAIGWGLILMFAVLMSFRISGGHLNPAVSFFLFSQGKISALRFIVFAVAQNIGAFLGALTTFIVYYDGISSFDNGTRYVSGPRSTAHIFATYPQPHLSTFGAVLDQIAGTAVLCLGIAVITDRRNRIPPFLQPAFMGSLLAVIGMGFALNAAYAINPARDFAPRLFTLCAGYGWRVFSYRSYKWSWIPIICPMLGALLGAWMYEFFIGFHIPDDPETTYIHKILDDRNPDGQLREIHVIEKKPLSEVPVENSKPTQYRDM</sequence>
<keyword evidence="5 10" id="KW-1133">Transmembrane helix</keyword>
<evidence type="ECO:0000256" key="4">
    <source>
        <dbReference type="ARBA" id="ARBA00022692"/>
    </source>
</evidence>
<feature type="region of interest" description="Disordered" evidence="9">
    <location>
        <begin position="1"/>
        <end position="32"/>
    </location>
</feature>